<feature type="transmembrane region" description="Helical" evidence="12">
    <location>
        <begin position="164"/>
        <end position="186"/>
    </location>
</feature>
<feature type="transmembrane region" description="Helical" evidence="12">
    <location>
        <begin position="118"/>
        <end position="144"/>
    </location>
</feature>
<keyword evidence="3" id="KW-0813">Transport</keyword>
<keyword evidence="9 12" id="KW-1133">Transmembrane helix</keyword>
<organism evidence="13 14">
    <name type="scientific">Propionicimonas paludicola</name>
    <dbReference type="NCBI Taxonomy" id="185243"/>
    <lineage>
        <taxon>Bacteria</taxon>
        <taxon>Bacillati</taxon>
        <taxon>Actinomycetota</taxon>
        <taxon>Actinomycetes</taxon>
        <taxon>Propionibacteriales</taxon>
        <taxon>Nocardioidaceae</taxon>
        <taxon>Propionicimonas</taxon>
    </lineage>
</organism>
<dbReference type="OrthoDB" id="9776710at2"/>
<comment type="similarity">
    <text evidence="2">Belongs to the cytochrome ubiquinol oxidase subunit 2 family.</text>
</comment>
<evidence type="ECO:0000256" key="9">
    <source>
        <dbReference type="ARBA" id="ARBA00022989"/>
    </source>
</evidence>
<feature type="transmembrane region" description="Helical" evidence="12">
    <location>
        <begin position="12"/>
        <end position="40"/>
    </location>
</feature>
<dbReference type="GO" id="GO:0016682">
    <property type="term" value="F:oxidoreductase activity, acting on diphenols and related substances as donors, oxygen as acceptor"/>
    <property type="evidence" value="ECO:0007669"/>
    <property type="project" value="TreeGrafter"/>
</dbReference>
<comment type="caution">
    <text evidence="13">The sequence shown here is derived from an EMBL/GenBank/DDBJ whole genome shotgun (WGS) entry which is preliminary data.</text>
</comment>
<evidence type="ECO:0000256" key="1">
    <source>
        <dbReference type="ARBA" id="ARBA00004651"/>
    </source>
</evidence>
<feature type="transmembrane region" description="Helical" evidence="12">
    <location>
        <begin position="234"/>
        <end position="253"/>
    </location>
</feature>
<keyword evidence="7" id="KW-0479">Metal-binding</keyword>
<dbReference type="PANTHER" id="PTHR43141">
    <property type="entry name" value="CYTOCHROME BD2 SUBUNIT II"/>
    <property type="match status" value="1"/>
</dbReference>
<dbReference type="AlphaFoldDB" id="A0A2A9CV96"/>
<dbReference type="GO" id="GO:0005886">
    <property type="term" value="C:plasma membrane"/>
    <property type="evidence" value="ECO:0007669"/>
    <property type="project" value="UniProtKB-SubCell"/>
</dbReference>
<evidence type="ECO:0000256" key="5">
    <source>
        <dbReference type="ARBA" id="ARBA00022617"/>
    </source>
</evidence>
<keyword evidence="6 12" id="KW-0812">Transmembrane</keyword>
<keyword evidence="10" id="KW-0408">Iron</keyword>
<dbReference type="Pfam" id="PF02322">
    <property type="entry name" value="Cyt_bd_oxida_II"/>
    <property type="match status" value="1"/>
</dbReference>
<reference evidence="13 14" key="1">
    <citation type="submission" date="2017-10" db="EMBL/GenBank/DDBJ databases">
        <title>Sequencing the genomes of 1000 actinobacteria strains.</title>
        <authorList>
            <person name="Klenk H.-P."/>
        </authorList>
    </citation>
    <scope>NUCLEOTIDE SEQUENCE [LARGE SCALE GENOMIC DNA]</scope>
    <source>
        <strain evidence="13 14">DSM 15597</strain>
    </source>
</reference>
<evidence type="ECO:0000256" key="2">
    <source>
        <dbReference type="ARBA" id="ARBA00007543"/>
    </source>
</evidence>
<evidence type="ECO:0000313" key="13">
    <source>
        <dbReference type="EMBL" id="PFG17975.1"/>
    </source>
</evidence>
<dbReference type="GO" id="GO:0046872">
    <property type="term" value="F:metal ion binding"/>
    <property type="evidence" value="ECO:0007669"/>
    <property type="project" value="UniProtKB-KW"/>
</dbReference>
<feature type="transmembrane region" description="Helical" evidence="12">
    <location>
        <begin position="207"/>
        <end position="228"/>
    </location>
</feature>
<evidence type="ECO:0000313" key="14">
    <source>
        <dbReference type="Proteomes" id="UP000226079"/>
    </source>
</evidence>
<comment type="subcellular location">
    <subcellularLocation>
        <location evidence="1">Cell membrane</location>
        <topology evidence="1">Multi-pass membrane protein</topology>
    </subcellularLocation>
</comment>
<feature type="transmembrane region" description="Helical" evidence="12">
    <location>
        <begin position="305"/>
        <end position="328"/>
    </location>
</feature>
<dbReference type="NCBIfam" id="TIGR00203">
    <property type="entry name" value="cydB"/>
    <property type="match status" value="1"/>
</dbReference>
<dbReference type="PANTHER" id="PTHR43141:SF5">
    <property type="entry name" value="CYTOCHROME BD-I UBIQUINOL OXIDASE SUBUNIT 2"/>
    <property type="match status" value="1"/>
</dbReference>
<proteinExistence type="inferred from homology"/>
<evidence type="ECO:0000256" key="6">
    <source>
        <dbReference type="ARBA" id="ARBA00022692"/>
    </source>
</evidence>
<accession>A0A2A9CV96</accession>
<dbReference type="EMBL" id="PDJC01000001">
    <property type="protein sequence ID" value="PFG17975.1"/>
    <property type="molecule type" value="Genomic_DNA"/>
</dbReference>
<evidence type="ECO:0000256" key="3">
    <source>
        <dbReference type="ARBA" id="ARBA00022448"/>
    </source>
</evidence>
<evidence type="ECO:0000256" key="4">
    <source>
        <dbReference type="ARBA" id="ARBA00022475"/>
    </source>
</evidence>
<dbReference type="GO" id="GO:0019646">
    <property type="term" value="P:aerobic electron transport chain"/>
    <property type="evidence" value="ECO:0007669"/>
    <property type="project" value="TreeGrafter"/>
</dbReference>
<keyword evidence="11 12" id="KW-0472">Membrane</keyword>
<dbReference type="RefSeq" id="WP_098461367.1">
    <property type="nucleotide sequence ID" value="NZ_PDJC01000001.1"/>
</dbReference>
<keyword evidence="4" id="KW-1003">Cell membrane</keyword>
<evidence type="ECO:0000256" key="12">
    <source>
        <dbReference type="SAM" id="Phobius"/>
    </source>
</evidence>
<protein>
    <submittedName>
        <fullName evidence="13">Cytochrome bd-I ubiquinol oxidase subunit 2 apoprotein</fullName>
    </submittedName>
</protein>
<dbReference type="InterPro" id="IPR003317">
    <property type="entry name" value="Cyt-d_oxidase_su2"/>
</dbReference>
<feature type="transmembrane region" description="Helical" evidence="12">
    <location>
        <begin position="260"/>
        <end position="285"/>
    </location>
</feature>
<sequence>MVDVTVLQTLWFILIAVLWIGYLVLEGFDYGVAMLIPFLGKNDKERRVMVNTVGPVWDGNEVWLLTAGGATFAAFPAWYATLFSGLYLPLFLVLVGLIIRGVSFEYRSKHPDSQWRRTFDWMAATGSFLVSLVFGVGFANFILGLPVAADAKLTSLFVLEPRPYFWQLFSPFGLLGGVVLVVLFLFHGALYLSLKTRGELHDRAKAFASKAGLVAIVGGAAFLVWQQFVHPTGWLGWVLLVLAALGLVSAWWFNNAGRDGIAFVSTAATILFVAVGIFTAMWPGLGFRDAAGAALSPLNVATASSTSYTLTLMTVAAVIFVPIVLAYTSWTYWVFRRRLSIENIPDEVAATA</sequence>
<keyword evidence="8" id="KW-0249">Electron transport</keyword>
<gene>
    <name evidence="13" type="ORF">ATK74_2555</name>
</gene>
<dbReference type="GO" id="GO:0009055">
    <property type="term" value="F:electron transfer activity"/>
    <property type="evidence" value="ECO:0007669"/>
    <property type="project" value="TreeGrafter"/>
</dbReference>
<name>A0A2A9CV96_9ACTN</name>
<evidence type="ECO:0000256" key="7">
    <source>
        <dbReference type="ARBA" id="ARBA00022723"/>
    </source>
</evidence>
<dbReference type="PIRSF" id="PIRSF000267">
    <property type="entry name" value="Cyt_oxidse_sub2"/>
    <property type="match status" value="1"/>
</dbReference>
<evidence type="ECO:0000256" key="8">
    <source>
        <dbReference type="ARBA" id="ARBA00022982"/>
    </source>
</evidence>
<feature type="transmembrane region" description="Helical" evidence="12">
    <location>
        <begin position="86"/>
        <end position="106"/>
    </location>
</feature>
<keyword evidence="14" id="KW-1185">Reference proteome</keyword>
<keyword evidence="5" id="KW-0349">Heme</keyword>
<dbReference type="GO" id="GO:0070069">
    <property type="term" value="C:cytochrome complex"/>
    <property type="evidence" value="ECO:0007669"/>
    <property type="project" value="TreeGrafter"/>
</dbReference>
<evidence type="ECO:0000256" key="10">
    <source>
        <dbReference type="ARBA" id="ARBA00023004"/>
    </source>
</evidence>
<evidence type="ECO:0000256" key="11">
    <source>
        <dbReference type="ARBA" id="ARBA00023136"/>
    </source>
</evidence>
<dbReference type="Proteomes" id="UP000226079">
    <property type="component" value="Unassembled WGS sequence"/>
</dbReference>